<comment type="caution">
    <text evidence="4">The sequence shown here is derived from an EMBL/GenBank/DDBJ whole genome shotgun (WGS) entry which is preliminary data.</text>
</comment>
<feature type="region of interest" description="Disordered" evidence="1">
    <location>
        <begin position="178"/>
        <end position="215"/>
    </location>
</feature>
<evidence type="ECO:0000313" key="4">
    <source>
        <dbReference type="EMBL" id="KAJ7634903.1"/>
    </source>
</evidence>
<keyword evidence="2" id="KW-1133">Transmembrane helix</keyword>
<evidence type="ECO:0008006" key="6">
    <source>
        <dbReference type="Google" id="ProtNLM"/>
    </source>
</evidence>
<name>A0AAD7BZF0_9AGAR</name>
<keyword evidence="5" id="KW-1185">Reference proteome</keyword>
<accession>A0AAD7BZF0</accession>
<organism evidence="4 5">
    <name type="scientific">Roridomyces roridus</name>
    <dbReference type="NCBI Taxonomy" id="1738132"/>
    <lineage>
        <taxon>Eukaryota</taxon>
        <taxon>Fungi</taxon>
        <taxon>Dikarya</taxon>
        <taxon>Basidiomycota</taxon>
        <taxon>Agaricomycotina</taxon>
        <taxon>Agaricomycetes</taxon>
        <taxon>Agaricomycetidae</taxon>
        <taxon>Agaricales</taxon>
        <taxon>Marasmiineae</taxon>
        <taxon>Mycenaceae</taxon>
        <taxon>Roridomyces</taxon>
    </lineage>
</organism>
<dbReference type="Proteomes" id="UP001221142">
    <property type="component" value="Unassembled WGS sequence"/>
</dbReference>
<sequence>MKSKLRAVVFLPFFFSLSLASLIVDTITAKAATCEPVLLQWQAGKRNFSIVGPDKVLLETLAVNIPQTSFHWTVNLEAGTVVFARVTDSTGATSFSNPVTIQRGLSNCILASPIQTSASLPSSTESTATATASALITTASTTVLNPETLTASLFSDSAFQPRLSTSKSLSTSNAILSSVPTSSLPSSSSFPVSIPSTMSPHTSSTVSPHASSAAHSSDRRLNVGAIIGILLGILVFLGTLISLVMRRRKRRLQAIRGTRLHDLEDRLTFEVDPLPILPIRIRTMRKPRLLPSPSRTTPQTGAGTSPSVVPPPGTSEQAASVDALNSQIINGLIEQNRELVRLALRGSGLGLQDATPPPAYI</sequence>
<keyword evidence="3" id="KW-0732">Signal</keyword>
<evidence type="ECO:0000256" key="3">
    <source>
        <dbReference type="SAM" id="SignalP"/>
    </source>
</evidence>
<protein>
    <recommendedName>
        <fullName evidence="6">Mid2 domain-containing protein</fullName>
    </recommendedName>
</protein>
<evidence type="ECO:0000256" key="1">
    <source>
        <dbReference type="SAM" id="MobiDB-lite"/>
    </source>
</evidence>
<feature type="signal peptide" evidence="3">
    <location>
        <begin position="1"/>
        <end position="20"/>
    </location>
</feature>
<keyword evidence="2" id="KW-0472">Membrane</keyword>
<feature type="compositionally biased region" description="Polar residues" evidence="1">
    <location>
        <begin position="293"/>
        <end position="302"/>
    </location>
</feature>
<gene>
    <name evidence="4" type="ORF">FB45DRAFT_910203</name>
</gene>
<evidence type="ECO:0000313" key="5">
    <source>
        <dbReference type="Proteomes" id="UP001221142"/>
    </source>
</evidence>
<keyword evidence="2" id="KW-0812">Transmembrane</keyword>
<dbReference type="AlphaFoldDB" id="A0AAD7BZF0"/>
<proteinExistence type="predicted"/>
<reference evidence="4" key="1">
    <citation type="submission" date="2023-03" db="EMBL/GenBank/DDBJ databases">
        <title>Massive genome expansion in bonnet fungi (Mycena s.s.) driven by repeated elements and novel gene families across ecological guilds.</title>
        <authorList>
            <consortium name="Lawrence Berkeley National Laboratory"/>
            <person name="Harder C.B."/>
            <person name="Miyauchi S."/>
            <person name="Viragh M."/>
            <person name="Kuo A."/>
            <person name="Thoen E."/>
            <person name="Andreopoulos B."/>
            <person name="Lu D."/>
            <person name="Skrede I."/>
            <person name="Drula E."/>
            <person name="Henrissat B."/>
            <person name="Morin E."/>
            <person name="Kohler A."/>
            <person name="Barry K."/>
            <person name="LaButti K."/>
            <person name="Morin E."/>
            <person name="Salamov A."/>
            <person name="Lipzen A."/>
            <person name="Mereny Z."/>
            <person name="Hegedus B."/>
            <person name="Baldrian P."/>
            <person name="Stursova M."/>
            <person name="Weitz H."/>
            <person name="Taylor A."/>
            <person name="Grigoriev I.V."/>
            <person name="Nagy L.G."/>
            <person name="Martin F."/>
            <person name="Kauserud H."/>
        </authorList>
    </citation>
    <scope>NUCLEOTIDE SEQUENCE</scope>
    <source>
        <strain evidence="4">9284</strain>
    </source>
</reference>
<evidence type="ECO:0000256" key="2">
    <source>
        <dbReference type="SAM" id="Phobius"/>
    </source>
</evidence>
<feature type="transmembrane region" description="Helical" evidence="2">
    <location>
        <begin position="221"/>
        <end position="244"/>
    </location>
</feature>
<feature type="chain" id="PRO_5041974689" description="Mid2 domain-containing protein" evidence="3">
    <location>
        <begin position="21"/>
        <end position="361"/>
    </location>
</feature>
<feature type="region of interest" description="Disordered" evidence="1">
    <location>
        <begin position="287"/>
        <end position="317"/>
    </location>
</feature>
<dbReference type="EMBL" id="JARKIF010000007">
    <property type="protein sequence ID" value="KAJ7634903.1"/>
    <property type="molecule type" value="Genomic_DNA"/>
</dbReference>